<feature type="domain" description="DUF4378" evidence="3">
    <location>
        <begin position="777"/>
        <end position="944"/>
    </location>
</feature>
<feature type="compositionally biased region" description="Low complexity" evidence="1">
    <location>
        <begin position="634"/>
        <end position="644"/>
    </location>
</feature>
<comment type="caution">
    <text evidence="4">The sequence shown here is derived from an EMBL/GenBank/DDBJ whole genome shotgun (WGS) entry which is preliminary data.</text>
</comment>
<dbReference type="AlphaFoldDB" id="A0AAX6IB48"/>
<dbReference type="PANTHER" id="PTHR46634">
    <property type="entry name" value="M REDUCTASE II SUBUNIT GAMMA, PUTATIVE (DUF3741)-RELATED"/>
    <property type="match status" value="1"/>
</dbReference>
<evidence type="ECO:0000259" key="3">
    <source>
        <dbReference type="Pfam" id="PF14309"/>
    </source>
</evidence>
<keyword evidence="5" id="KW-1185">Reference proteome</keyword>
<dbReference type="InterPro" id="IPR025486">
    <property type="entry name" value="DUF4378"/>
</dbReference>
<dbReference type="Pfam" id="PF12552">
    <property type="entry name" value="DUF3741"/>
    <property type="match status" value="1"/>
</dbReference>
<accession>A0AAX6IB48</accession>
<feature type="compositionally biased region" description="Basic and acidic residues" evidence="1">
    <location>
        <begin position="687"/>
        <end position="697"/>
    </location>
</feature>
<evidence type="ECO:0008006" key="6">
    <source>
        <dbReference type="Google" id="ProtNLM"/>
    </source>
</evidence>
<dbReference type="EMBL" id="JANAVB010002796">
    <property type="protein sequence ID" value="KAJ6850540.1"/>
    <property type="molecule type" value="Genomic_DNA"/>
</dbReference>
<dbReference type="InterPro" id="IPR022212">
    <property type="entry name" value="DUF3741"/>
</dbReference>
<organism evidence="4 5">
    <name type="scientific">Iris pallida</name>
    <name type="common">Sweet iris</name>
    <dbReference type="NCBI Taxonomy" id="29817"/>
    <lineage>
        <taxon>Eukaryota</taxon>
        <taxon>Viridiplantae</taxon>
        <taxon>Streptophyta</taxon>
        <taxon>Embryophyta</taxon>
        <taxon>Tracheophyta</taxon>
        <taxon>Spermatophyta</taxon>
        <taxon>Magnoliopsida</taxon>
        <taxon>Liliopsida</taxon>
        <taxon>Asparagales</taxon>
        <taxon>Iridaceae</taxon>
        <taxon>Iridoideae</taxon>
        <taxon>Irideae</taxon>
        <taxon>Iris</taxon>
    </lineage>
</organism>
<feature type="region of interest" description="Disordered" evidence="1">
    <location>
        <begin position="616"/>
        <end position="729"/>
    </location>
</feature>
<feature type="domain" description="DUF3741" evidence="2">
    <location>
        <begin position="197"/>
        <end position="240"/>
    </location>
</feature>
<reference evidence="4" key="2">
    <citation type="submission" date="2023-04" db="EMBL/GenBank/DDBJ databases">
        <authorList>
            <person name="Bruccoleri R.E."/>
            <person name="Oakeley E.J."/>
            <person name="Faust A.-M."/>
            <person name="Dessus-Babus S."/>
            <person name="Altorfer M."/>
            <person name="Burckhardt D."/>
            <person name="Oertli M."/>
            <person name="Naumann U."/>
            <person name="Petersen F."/>
            <person name="Wong J."/>
        </authorList>
    </citation>
    <scope>NUCLEOTIDE SEQUENCE</scope>
    <source>
        <strain evidence="4">GSM-AAB239-AS_SAM_17_03QT</strain>
        <tissue evidence="4">Leaf</tissue>
    </source>
</reference>
<dbReference type="Proteomes" id="UP001140949">
    <property type="component" value="Unassembled WGS sequence"/>
</dbReference>
<name>A0AAX6IB48_IRIPA</name>
<feature type="region of interest" description="Disordered" evidence="1">
    <location>
        <begin position="485"/>
        <end position="536"/>
    </location>
</feature>
<evidence type="ECO:0000313" key="4">
    <source>
        <dbReference type="EMBL" id="KAJ6850540.1"/>
    </source>
</evidence>
<dbReference type="PANTHER" id="PTHR46634:SF3">
    <property type="entry name" value="M REDUCTASE II SUBUNIT GAMMA, PUTATIVE (DUF3741)-RELATED"/>
    <property type="match status" value="1"/>
</dbReference>
<reference evidence="4" key="1">
    <citation type="journal article" date="2023" name="GigaByte">
        <title>Genome assembly of the bearded iris, Iris pallida Lam.</title>
        <authorList>
            <person name="Bruccoleri R.E."/>
            <person name="Oakeley E.J."/>
            <person name="Faust A.M.E."/>
            <person name="Altorfer M."/>
            <person name="Dessus-Babus S."/>
            <person name="Burckhardt D."/>
            <person name="Oertli M."/>
            <person name="Naumann U."/>
            <person name="Petersen F."/>
            <person name="Wong J."/>
        </authorList>
    </citation>
    <scope>NUCLEOTIDE SEQUENCE</scope>
    <source>
        <strain evidence="4">GSM-AAB239-AS_SAM_17_03QT</strain>
    </source>
</reference>
<sequence length="958" mass="106642">MRSMVDVFDSSADMGGTEFLTDIAHRDVSPSRRNQLEDVKRTEDSLVVHLEGKPKTSELRRSSSSKKLGGTTMKMLITQEMSKETASKKKPSNVVARLMGLDEALPTQEMPTGRADRAHPARVTLAGVLNDCRQQDDSNLGMPTPCGIRSCAHVETKYGDVYEVWQQPPRTRLIKDQYLHKGRYDEIQSERRMALVRHKFMEAKQMATNERLLKSKEFEHTLEVLSSNRDLFLKFLEKPNPLLSNHLKELHSEPRITRTQRITVLKPLWTPMTKGDIQKHLTCAESGLDFDKPQWRSSATQPTRIVVLKPTTTRHHENDTKPIVTSHTSSFESIEKSGSYADLESHEFIGSLAEDISHQTRGNIGSHRRDESLLSSVFSNGYVRGGSSFSRSENEYTEGANFSDPEIVTPTLRHSWDYVKRYGSPYSSSSFSQISCSPEPYVTREAKKRLSERCALVASKGFNREQMEVRRSSTLGEMLATSEITEEVEGGQPNVSSSRSCSGEEGTRVSIDCLPTSKTNYEDGEEGSTWSLSRSKSVPVSSSAYKNIGPISEISESQVQNNSEVPDSQVKKPIVPKEVAKSKSGKSSFKGRISRLFFSRNKKTDKEKSISSPLIASDDITHSDGTEPSRDRSYNLLNSSHNNLTGDGQLTRSEEESVETSTTKDGSEQGNRAALFLEKPSTPEFLGNHEDSPKISDKTSPNQDQPSPISVLDVPFEDDSTSSNSCETSIAGRPLARIEEVARSLAWDDTHLELSSPSSSKLSRTSPEATEEESQWHLFVQNLLSAAGLGNEKLNAVFTRFYSVDNPLDPNLLNVFLDQKEEEAKSRERISNLRFLFDCVNSALIDIDHIAYVGVYPWARACNSTRKKVLDGVLVGAEVGMLVSGWFSGEEKLASDNTDNNDLVVERQVIRDISGSGWAELVRSEVDGIGKEISGELLDDLVEEALTDFSVARLLRVI</sequence>
<proteinExistence type="predicted"/>
<dbReference type="Pfam" id="PF14309">
    <property type="entry name" value="DUF4378"/>
    <property type="match status" value="1"/>
</dbReference>
<feature type="compositionally biased region" description="Basic and acidic residues" evidence="1">
    <location>
        <begin position="619"/>
        <end position="633"/>
    </location>
</feature>
<evidence type="ECO:0000313" key="5">
    <source>
        <dbReference type="Proteomes" id="UP001140949"/>
    </source>
</evidence>
<feature type="compositionally biased region" description="Polar residues" evidence="1">
    <location>
        <begin position="698"/>
        <end position="708"/>
    </location>
</feature>
<feature type="compositionally biased region" description="Polar residues" evidence="1">
    <location>
        <begin position="556"/>
        <end position="566"/>
    </location>
</feature>
<protein>
    <recommendedName>
        <fullName evidence="6">DUF4378 domain-containing protein</fullName>
    </recommendedName>
</protein>
<evidence type="ECO:0000259" key="2">
    <source>
        <dbReference type="Pfam" id="PF12552"/>
    </source>
</evidence>
<evidence type="ECO:0000256" key="1">
    <source>
        <dbReference type="SAM" id="MobiDB-lite"/>
    </source>
</evidence>
<gene>
    <name evidence="4" type="ORF">M6B38_263375</name>
</gene>
<feature type="region of interest" description="Disordered" evidence="1">
    <location>
        <begin position="556"/>
        <end position="586"/>
    </location>
</feature>